<keyword evidence="5" id="KW-0391">Immunity</keyword>
<dbReference type="Pfam" id="PF01097">
    <property type="entry name" value="Defensin_2"/>
    <property type="match status" value="1"/>
</dbReference>
<evidence type="ECO:0000256" key="3">
    <source>
        <dbReference type="ARBA" id="ARBA00022529"/>
    </source>
</evidence>
<evidence type="ECO:0000256" key="4">
    <source>
        <dbReference type="ARBA" id="ARBA00022588"/>
    </source>
</evidence>
<dbReference type="GO" id="GO:0042742">
    <property type="term" value="P:defense response to bacterium"/>
    <property type="evidence" value="ECO:0007669"/>
    <property type="project" value="UniProtKB-KW"/>
</dbReference>
<protein>
    <submittedName>
        <fullName evidence="11">Defensin</fullName>
    </submittedName>
</protein>
<dbReference type="SUPFAM" id="SSF57095">
    <property type="entry name" value="Scorpion toxin-like"/>
    <property type="match status" value="1"/>
</dbReference>
<evidence type="ECO:0000256" key="8">
    <source>
        <dbReference type="ARBA" id="ARBA00023157"/>
    </source>
</evidence>
<evidence type="ECO:0000256" key="1">
    <source>
        <dbReference type="ARBA" id="ARBA00004613"/>
    </source>
</evidence>
<dbReference type="InterPro" id="IPR017982">
    <property type="entry name" value="Defensin_insect"/>
</dbReference>
<dbReference type="SMART" id="SM00505">
    <property type="entry name" value="Knot1"/>
    <property type="match status" value="1"/>
</dbReference>
<feature type="chain" id="PRO_5013386171" evidence="9">
    <location>
        <begin position="26"/>
        <end position="104"/>
    </location>
</feature>
<keyword evidence="7" id="KW-0044">Antibiotic</keyword>
<keyword evidence="4" id="KW-0399">Innate immunity</keyword>
<dbReference type="GO" id="GO:0005615">
    <property type="term" value="C:extracellular space"/>
    <property type="evidence" value="ECO:0007669"/>
    <property type="project" value="TreeGrafter"/>
</dbReference>
<dbReference type="GO" id="GO:0045087">
    <property type="term" value="P:innate immune response"/>
    <property type="evidence" value="ECO:0007669"/>
    <property type="project" value="UniProtKB-KW"/>
</dbReference>
<accession>A0A1S6QV54</accession>
<dbReference type="PROSITE" id="PS51378">
    <property type="entry name" value="INVERT_DEFENSINS"/>
    <property type="match status" value="1"/>
</dbReference>
<dbReference type="CDD" id="cd21806">
    <property type="entry name" value="DEFL_defensin-like"/>
    <property type="match status" value="1"/>
</dbReference>
<dbReference type="PANTHER" id="PTHR13645:SF0">
    <property type="entry name" value="DEFENSIN"/>
    <property type="match status" value="1"/>
</dbReference>
<dbReference type="AlphaFoldDB" id="A0A1S6QV54"/>
<reference evidence="11" key="1">
    <citation type="submission" date="2016-10" db="EMBL/GenBank/DDBJ databases">
        <authorList>
            <person name="de Groot N.N."/>
        </authorList>
    </citation>
    <scope>NUCLEOTIDE SEQUENCE</scope>
</reference>
<proteinExistence type="evidence at transcript level"/>
<dbReference type="EMBL" id="KX951946">
    <property type="protein sequence ID" value="AQW38592.1"/>
    <property type="molecule type" value="mRNA"/>
</dbReference>
<comment type="subcellular location">
    <subcellularLocation>
        <location evidence="1">Secreted</location>
    </subcellularLocation>
</comment>
<name>A0A1S6QV54_SOGFU</name>
<evidence type="ECO:0000256" key="9">
    <source>
        <dbReference type="SAM" id="SignalP"/>
    </source>
</evidence>
<organism evidence="11">
    <name type="scientific">Sogatella furcifera</name>
    <name type="common">White-backed planthopper</name>
    <dbReference type="NCBI Taxonomy" id="113103"/>
    <lineage>
        <taxon>Eukaryota</taxon>
        <taxon>Metazoa</taxon>
        <taxon>Ecdysozoa</taxon>
        <taxon>Arthropoda</taxon>
        <taxon>Hexapoda</taxon>
        <taxon>Insecta</taxon>
        <taxon>Pterygota</taxon>
        <taxon>Neoptera</taxon>
        <taxon>Paraneoptera</taxon>
        <taxon>Hemiptera</taxon>
        <taxon>Auchenorrhyncha</taxon>
        <taxon>Fulgoroidea</taxon>
        <taxon>Delphacidae</taxon>
        <taxon>Delphacinae</taxon>
        <taxon>Sogatella</taxon>
    </lineage>
</organism>
<keyword evidence="2" id="KW-0964">Secreted</keyword>
<dbReference type="GO" id="GO:0006959">
    <property type="term" value="P:humoral immune response"/>
    <property type="evidence" value="ECO:0007669"/>
    <property type="project" value="TreeGrafter"/>
</dbReference>
<evidence type="ECO:0000259" key="10">
    <source>
        <dbReference type="PROSITE" id="PS51378"/>
    </source>
</evidence>
<dbReference type="InterPro" id="IPR036574">
    <property type="entry name" value="Scorpion_toxin-like_sf"/>
</dbReference>
<dbReference type="Gene3D" id="3.30.30.10">
    <property type="entry name" value="Knottin, scorpion toxin-like"/>
    <property type="match status" value="1"/>
</dbReference>
<sequence length="104" mass="11048">MNSSVTLFLVLVVSLMALFAVHVNSLPTGIPAEGDLILSDAELAELMDPEPAAATGQRTKRATCDLLSFNSKWVTPNHAGCAAHCLLRGKKGGSCKNTICYCRN</sequence>
<keyword evidence="6" id="KW-0211">Defensin</keyword>
<evidence type="ECO:0000256" key="7">
    <source>
        <dbReference type="ARBA" id="ARBA00023022"/>
    </source>
</evidence>
<feature type="signal peptide" evidence="9">
    <location>
        <begin position="1"/>
        <end position="25"/>
    </location>
</feature>
<feature type="domain" description="Invertebrate defensins family profile" evidence="10">
    <location>
        <begin position="61"/>
        <end position="104"/>
    </location>
</feature>
<evidence type="ECO:0000313" key="11">
    <source>
        <dbReference type="EMBL" id="AQW38592.1"/>
    </source>
</evidence>
<dbReference type="PRINTS" id="PR00271">
    <property type="entry name" value="DEFENSIN"/>
</dbReference>
<evidence type="ECO:0000256" key="2">
    <source>
        <dbReference type="ARBA" id="ARBA00022525"/>
    </source>
</evidence>
<evidence type="ECO:0000256" key="6">
    <source>
        <dbReference type="ARBA" id="ARBA00022940"/>
    </source>
</evidence>
<dbReference type="InterPro" id="IPR003614">
    <property type="entry name" value="Knottins"/>
</dbReference>
<keyword evidence="8" id="KW-1015">Disulfide bond</keyword>
<keyword evidence="9" id="KW-0732">Signal</keyword>
<keyword evidence="3" id="KW-0929">Antimicrobial</keyword>
<dbReference type="PANTHER" id="PTHR13645">
    <property type="entry name" value="DEFENSIN"/>
    <property type="match status" value="1"/>
</dbReference>
<dbReference type="InterPro" id="IPR001542">
    <property type="entry name" value="Defensin_invertebrate/fungal"/>
</dbReference>
<evidence type="ECO:0000256" key="5">
    <source>
        <dbReference type="ARBA" id="ARBA00022859"/>
    </source>
</evidence>